<sequence length="779" mass="89298">MRALLLTRSVCRLLRRSAPSPRTSCHFISYTSLTSSSISRNLSSQALLVSDSALSTVVENHEPRPEEVAQPSARSEPPRRESGPSGPDELRAAVDKLRRLYSTQHSSRQECTLNQFVTTADRFLHFAKDDTLDGVLPKDLRGLVFEVVCLGYRIVEEKNGRRFNILVEYSKAGRKDEALRLVGWMLSASVENPFSQKEKTLSLELVAPLVKKWVSSGLPDDIARLKSITTMLIKGEFIDADVFYQDDVRRELEFLRRVDPESTSGVVRMLLLVHLYSYFSSGLHGRTIRLMQTMSALRLDPPSELLQRTMQHFADRAENSQDDDASGPLRSAIRLLQRYQHIPVKDEVVLSDLFSRCLRVSKNPALTHDLYNIICSRGEHLLPALVYSYILLNVRTMNVARAVRAYHRVNETKAIHPSWLIATILRGLLLSRDTSKATSFVDSLPTIYLNEQRQGRGLQCALIAYATATKNRGLFERIRSVNRDCSLPVLRSVLRYHTVLGSQTAVRETIEEMLRLGYVVDDSSISILLRANLQVDFANVRRSVRRYETQMGPRSWFEVLRAAYGNEDEKVIQWAKGNLDLVFRSQRLHLEKERLQAERDEMCAGIKLPRIQKRIERLEASRTTVFNLDLKDYVRRQGVEAALSFFERHCYSPDTREGRVSIIPNQVSFRTLLHAARRVRNQDVEEWAMTEMRKRGFWTAGRPGSVPQYDPAQAAEEQWRSNLDLENCDAIADMVDAQASPKPKPQRTESSKRSENKIREMHVHRLLSRLEEDKIQRRQ</sequence>
<feature type="compositionally biased region" description="Basic and acidic residues" evidence="1">
    <location>
        <begin position="76"/>
        <end position="89"/>
    </location>
</feature>
<name>A0A0E9NDD0_SAICN</name>
<accession>A0A0E9NDD0</accession>
<evidence type="ECO:0000256" key="1">
    <source>
        <dbReference type="SAM" id="MobiDB-lite"/>
    </source>
</evidence>
<dbReference type="EMBL" id="BACD03000008">
    <property type="protein sequence ID" value="GAO47395.1"/>
    <property type="molecule type" value="Genomic_DNA"/>
</dbReference>
<reference evidence="2 3" key="3">
    <citation type="journal article" date="2015" name="Genome Announc.">
        <title>Draft Genome Sequence of the Archiascomycetous Yeast Saitoella complicata.</title>
        <authorList>
            <person name="Yamauchi K."/>
            <person name="Kondo S."/>
            <person name="Hamamoto M."/>
            <person name="Takahashi Y."/>
            <person name="Ogura Y."/>
            <person name="Hayashi T."/>
            <person name="Nishida H."/>
        </authorList>
    </citation>
    <scope>NUCLEOTIDE SEQUENCE [LARGE SCALE GENOMIC DNA]</scope>
    <source>
        <strain evidence="2 3">NRRL Y-17804</strain>
    </source>
</reference>
<dbReference type="RefSeq" id="XP_019022758.1">
    <property type="nucleotide sequence ID" value="XM_019166969.1"/>
</dbReference>
<evidence type="ECO:0000313" key="2">
    <source>
        <dbReference type="EMBL" id="GAO47395.1"/>
    </source>
</evidence>
<reference evidence="2 3" key="2">
    <citation type="journal article" date="2014" name="J. Gen. Appl. Microbiol.">
        <title>The early diverging ascomycetous budding yeast Saitoella complicata has three histone deacetylases belonging to the Clr6, Hos2, and Rpd3 lineages.</title>
        <authorList>
            <person name="Nishida H."/>
            <person name="Matsumoto T."/>
            <person name="Kondo S."/>
            <person name="Hamamoto M."/>
            <person name="Yoshikawa H."/>
        </authorList>
    </citation>
    <scope>NUCLEOTIDE SEQUENCE [LARGE SCALE GENOMIC DNA]</scope>
    <source>
        <strain evidence="2 3">NRRL Y-17804</strain>
    </source>
</reference>
<feature type="region of interest" description="Disordered" evidence="1">
    <location>
        <begin position="736"/>
        <end position="779"/>
    </location>
</feature>
<feature type="region of interest" description="Disordered" evidence="1">
    <location>
        <begin position="58"/>
        <end position="89"/>
    </location>
</feature>
<feature type="compositionally biased region" description="Basic and acidic residues" evidence="1">
    <location>
        <begin position="746"/>
        <end position="779"/>
    </location>
</feature>
<reference evidence="2 3" key="1">
    <citation type="journal article" date="2011" name="J. Gen. Appl. Microbiol.">
        <title>Draft genome sequencing of the enigmatic yeast Saitoella complicata.</title>
        <authorList>
            <person name="Nishida H."/>
            <person name="Hamamoto M."/>
            <person name="Sugiyama J."/>
        </authorList>
    </citation>
    <scope>NUCLEOTIDE SEQUENCE [LARGE SCALE GENOMIC DNA]</scope>
    <source>
        <strain evidence="2 3">NRRL Y-17804</strain>
    </source>
</reference>
<gene>
    <name evidence="2" type="ORF">G7K_1603-t1</name>
</gene>
<comment type="caution">
    <text evidence="2">The sequence shown here is derived from an EMBL/GenBank/DDBJ whole genome shotgun (WGS) entry which is preliminary data.</text>
</comment>
<organism evidence="2 3">
    <name type="scientific">Saitoella complicata (strain BCRC 22490 / CBS 7301 / JCM 7358 / NBRC 10748 / NRRL Y-17804)</name>
    <dbReference type="NCBI Taxonomy" id="698492"/>
    <lineage>
        <taxon>Eukaryota</taxon>
        <taxon>Fungi</taxon>
        <taxon>Dikarya</taxon>
        <taxon>Ascomycota</taxon>
        <taxon>Taphrinomycotina</taxon>
        <taxon>Taphrinomycotina incertae sedis</taxon>
        <taxon>Saitoella</taxon>
    </lineage>
</organism>
<keyword evidence="3" id="KW-1185">Reference proteome</keyword>
<protein>
    <submittedName>
        <fullName evidence="2">Uncharacterized protein</fullName>
    </submittedName>
</protein>
<evidence type="ECO:0000313" key="3">
    <source>
        <dbReference type="Proteomes" id="UP000033140"/>
    </source>
</evidence>
<dbReference type="AlphaFoldDB" id="A0A0E9NDD0"/>
<proteinExistence type="predicted"/>
<dbReference type="Proteomes" id="UP000033140">
    <property type="component" value="Unassembled WGS sequence"/>
</dbReference>